<dbReference type="Gene3D" id="3.30.1490.130">
    <property type="entry name" value="D-aminoacylase. Domain 3"/>
    <property type="match status" value="1"/>
</dbReference>
<dbReference type="GO" id="GO:0016811">
    <property type="term" value="F:hydrolase activity, acting on carbon-nitrogen (but not peptide) bonds, in linear amides"/>
    <property type="evidence" value="ECO:0007669"/>
    <property type="project" value="InterPro"/>
</dbReference>
<evidence type="ECO:0000313" key="2">
    <source>
        <dbReference type="EMBL" id="PCC42787.1"/>
    </source>
</evidence>
<dbReference type="Gene3D" id="2.30.40.10">
    <property type="entry name" value="Urease, subunit C, domain 1"/>
    <property type="match status" value="1"/>
</dbReference>
<feature type="domain" description="Amidohydrolase 3" evidence="1">
    <location>
        <begin position="367"/>
        <end position="510"/>
    </location>
</feature>
<dbReference type="CDD" id="cd01297">
    <property type="entry name" value="D-aminoacylase"/>
    <property type="match status" value="1"/>
</dbReference>
<dbReference type="InterPro" id="IPR050378">
    <property type="entry name" value="Metallo-dep_Hydrolases_sf"/>
</dbReference>
<reference evidence="2 3" key="1">
    <citation type="journal article" date="2017" name="Elife">
        <title>Extensive horizontal gene transfer in cheese-associated bacteria.</title>
        <authorList>
            <person name="Bonham K.S."/>
            <person name="Wolfe B.E."/>
            <person name="Dutton R.J."/>
        </authorList>
    </citation>
    <scope>NUCLEOTIDE SEQUENCE [LARGE SCALE GENOMIC DNA]</scope>
    <source>
        <strain evidence="2 3">962_8</strain>
    </source>
</reference>
<dbReference type="Gene3D" id="3.20.20.140">
    <property type="entry name" value="Metal-dependent hydrolases"/>
    <property type="match status" value="1"/>
</dbReference>
<dbReference type="InterPro" id="IPR011059">
    <property type="entry name" value="Metal-dep_hydrolase_composite"/>
</dbReference>
<proteinExistence type="predicted"/>
<name>A0A2A3YU16_BREAU</name>
<dbReference type="SUPFAM" id="SSF51556">
    <property type="entry name" value="Metallo-dependent hydrolases"/>
    <property type="match status" value="1"/>
</dbReference>
<sequence length="528" mass="57386">MRTLITNAFLADGENLSTEPKDVLIEGQTIAHIARAGTLGARLGEHHVNADGRMLAPGFIDTHAHADHSPLRTEDDTSKILQGVTTEVNGNCGFSMAPINELHSDDFNSLVERIFPPQECTWSDYPSYVSALEEGEFVTNFASLIGHNTIRVAAMGAEDRDPSKAEMATMERLVDEALEMGVAGLSTGLIYPPGVFSSSEEITRLAKRLPPNAVYASHMRNESRYLSESVRETLAIAESAGTKCHISHLKMADRRQPGKLAEVLAEIDSNRVQGVRVTQDIYPYTAASTMLAALLPPWMHDGGSRVLLDRLNSPELVQAASRQIGDPQSTFENYGLQAGWDNVVIASTGSHRFEGQSIESLSHSLRLDPVSTVASILREENLKATMIVHAMNESEVETALRHPLTMIGTDGLPVGTGGRPHPRGYGSFPRVLDHYVRQQSVISLADAVRKMTALPADVFGLVNRGRIRVGHVADLVLFDPATVVDNATFTQPTLAPLGIDEVLVSGEHVVENGQWMGRRAGKYIAAQH</sequence>
<dbReference type="AlphaFoldDB" id="A0A2A3YU16"/>
<dbReference type="PANTHER" id="PTHR11647:SF1">
    <property type="entry name" value="COLLAPSIN RESPONSE MEDIATOR PROTEIN"/>
    <property type="match status" value="1"/>
</dbReference>
<accession>A0A2A3YU16</accession>
<dbReference type="EMBL" id="NRGQ01000012">
    <property type="protein sequence ID" value="PCC42787.1"/>
    <property type="molecule type" value="Genomic_DNA"/>
</dbReference>
<protein>
    <recommendedName>
        <fullName evidence="1">Amidohydrolase 3 domain-containing protein</fullName>
    </recommendedName>
</protein>
<dbReference type="PANTHER" id="PTHR11647">
    <property type="entry name" value="HYDRANTOINASE/DIHYDROPYRIMIDINASE FAMILY MEMBER"/>
    <property type="match status" value="1"/>
</dbReference>
<dbReference type="Proteomes" id="UP000218620">
    <property type="component" value="Unassembled WGS sequence"/>
</dbReference>
<comment type="caution">
    <text evidence="2">The sequence shown here is derived from an EMBL/GenBank/DDBJ whole genome shotgun (WGS) entry which is preliminary data.</text>
</comment>
<dbReference type="Pfam" id="PF07969">
    <property type="entry name" value="Amidohydro_3"/>
    <property type="match status" value="2"/>
</dbReference>
<evidence type="ECO:0000313" key="3">
    <source>
        <dbReference type="Proteomes" id="UP000218620"/>
    </source>
</evidence>
<dbReference type="SUPFAM" id="SSF51338">
    <property type="entry name" value="Composite domain of metallo-dependent hydrolases"/>
    <property type="match status" value="1"/>
</dbReference>
<dbReference type="InterPro" id="IPR023100">
    <property type="entry name" value="D-aminoacylase_insert_dom_sf"/>
</dbReference>
<organism evidence="2 3">
    <name type="scientific">Brevibacterium aurantiacum</name>
    <dbReference type="NCBI Taxonomy" id="273384"/>
    <lineage>
        <taxon>Bacteria</taxon>
        <taxon>Bacillati</taxon>
        <taxon>Actinomycetota</taxon>
        <taxon>Actinomycetes</taxon>
        <taxon>Micrococcales</taxon>
        <taxon>Brevibacteriaceae</taxon>
        <taxon>Brevibacterium</taxon>
    </lineage>
</organism>
<evidence type="ECO:0000259" key="1">
    <source>
        <dbReference type="Pfam" id="PF07969"/>
    </source>
</evidence>
<gene>
    <name evidence="2" type="ORF">CIK65_10250</name>
</gene>
<dbReference type="InterPro" id="IPR013108">
    <property type="entry name" value="Amidohydro_3"/>
</dbReference>
<dbReference type="InterPro" id="IPR032466">
    <property type="entry name" value="Metal_Hydrolase"/>
</dbReference>
<feature type="domain" description="Amidohydrolase 3" evidence="1">
    <location>
        <begin position="48"/>
        <end position="189"/>
    </location>
</feature>
<dbReference type="RefSeq" id="WP_096178176.1">
    <property type="nucleotide sequence ID" value="NZ_JABUYB010000018.1"/>
</dbReference>